<gene>
    <name evidence="1" type="ORF">BOLC4T26774H</name>
</gene>
<protein>
    <submittedName>
        <fullName evidence="1">Uncharacterized protein</fullName>
    </submittedName>
</protein>
<sequence length="49" mass="5782">MLDDELISLVWYFELSIGPFLCWYHDPFIQYAVPSLWYSSLFSCGSLID</sequence>
<dbReference type="EMBL" id="LR031873">
    <property type="protein sequence ID" value="VDD12686.1"/>
    <property type="molecule type" value="Genomic_DNA"/>
</dbReference>
<evidence type="ECO:0000313" key="1">
    <source>
        <dbReference type="EMBL" id="VDD12686.1"/>
    </source>
</evidence>
<reference evidence="1" key="1">
    <citation type="submission" date="2018-11" db="EMBL/GenBank/DDBJ databases">
        <authorList>
            <consortium name="Genoscope - CEA"/>
            <person name="William W."/>
        </authorList>
    </citation>
    <scope>NUCLEOTIDE SEQUENCE</scope>
</reference>
<dbReference type="AlphaFoldDB" id="A0A3P6CBD7"/>
<proteinExistence type="predicted"/>
<organism evidence="1">
    <name type="scientific">Brassica oleracea</name>
    <name type="common">Wild cabbage</name>
    <dbReference type="NCBI Taxonomy" id="3712"/>
    <lineage>
        <taxon>Eukaryota</taxon>
        <taxon>Viridiplantae</taxon>
        <taxon>Streptophyta</taxon>
        <taxon>Embryophyta</taxon>
        <taxon>Tracheophyta</taxon>
        <taxon>Spermatophyta</taxon>
        <taxon>Magnoliopsida</taxon>
        <taxon>eudicotyledons</taxon>
        <taxon>Gunneridae</taxon>
        <taxon>Pentapetalae</taxon>
        <taxon>rosids</taxon>
        <taxon>malvids</taxon>
        <taxon>Brassicales</taxon>
        <taxon>Brassicaceae</taxon>
        <taxon>Brassiceae</taxon>
        <taxon>Brassica</taxon>
    </lineage>
</organism>
<accession>A0A3P6CBD7</accession>
<name>A0A3P6CBD7_BRAOL</name>